<keyword evidence="1" id="KW-0812">Transmembrane</keyword>
<feature type="domain" description="Reverse transcriptase" evidence="2">
    <location>
        <begin position="487"/>
        <end position="743"/>
    </location>
</feature>
<reference evidence="3" key="1">
    <citation type="submission" date="2015-11" db="EMBL/GenBank/DDBJ databases">
        <title>De novo transcriptome assembly of four potential Pierce s Disease insect vectors from Arizona vineyards.</title>
        <authorList>
            <person name="Tassone E.E."/>
        </authorList>
    </citation>
    <scope>NUCLEOTIDE SEQUENCE</scope>
</reference>
<name>A0A1B6G4A3_9HEMI</name>
<evidence type="ECO:0000313" key="3">
    <source>
        <dbReference type="EMBL" id="JAS57269.1"/>
    </source>
</evidence>
<dbReference type="InterPro" id="IPR005135">
    <property type="entry name" value="Endo/exonuclease/phosphatase"/>
</dbReference>
<dbReference type="Pfam" id="PF03372">
    <property type="entry name" value="Exo_endo_phos"/>
    <property type="match status" value="1"/>
</dbReference>
<dbReference type="GO" id="GO:0071897">
    <property type="term" value="P:DNA biosynthetic process"/>
    <property type="evidence" value="ECO:0007669"/>
    <property type="project" value="UniProtKB-ARBA"/>
</dbReference>
<keyword evidence="1" id="KW-1133">Transmembrane helix</keyword>
<organism evidence="3">
    <name type="scientific">Cuerna arida</name>
    <dbReference type="NCBI Taxonomy" id="1464854"/>
    <lineage>
        <taxon>Eukaryota</taxon>
        <taxon>Metazoa</taxon>
        <taxon>Ecdysozoa</taxon>
        <taxon>Arthropoda</taxon>
        <taxon>Hexapoda</taxon>
        <taxon>Insecta</taxon>
        <taxon>Pterygota</taxon>
        <taxon>Neoptera</taxon>
        <taxon>Paraneoptera</taxon>
        <taxon>Hemiptera</taxon>
        <taxon>Auchenorrhyncha</taxon>
        <taxon>Membracoidea</taxon>
        <taxon>Cicadellidae</taxon>
        <taxon>Cicadellinae</taxon>
        <taxon>Proconiini</taxon>
        <taxon>Cuerna</taxon>
    </lineage>
</organism>
<dbReference type="GO" id="GO:0003824">
    <property type="term" value="F:catalytic activity"/>
    <property type="evidence" value="ECO:0007669"/>
    <property type="project" value="InterPro"/>
</dbReference>
<dbReference type="AlphaFoldDB" id="A0A1B6G4A3"/>
<dbReference type="SUPFAM" id="SSF56672">
    <property type="entry name" value="DNA/RNA polymerases"/>
    <property type="match status" value="1"/>
</dbReference>
<dbReference type="EMBL" id="GECZ01012500">
    <property type="protein sequence ID" value="JAS57269.1"/>
    <property type="molecule type" value="Transcribed_RNA"/>
</dbReference>
<protein>
    <recommendedName>
        <fullName evidence="2">Reverse transcriptase domain-containing protein</fullName>
    </recommendedName>
</protein>
<feature type="non-terminal residue" evidence="3">
    <location>
        <position position="1"/>
    </location>
</feature>
<dbReference type="InterPro" id="IPR043502">
    <property type="entry name" value="DNA/RNA_pol_sf"/>
</dbReference>
<dbReference type="SUPFAM" id="SSF56219">
    <property type="entry name" value="DNase I-like"/>
    <property type="match status" value="1"/>
</dbReference>
<dbReference type="PANTHER" id="PTHR33332">
    <property type="entry name" value="REVERSE TRANSCRIPTASE DOMAIN-CONTAINING PROTEIN"/>
    <property type="match status" value="1"/>
</dbReference>
<sequence length="916" mass="104442">RLKPNLTLLYWNVQGLINKLSYVELLANNHKCDVICVSEHWMCLSDITNLCLPGYSTASYFCRTEKLRGGTVIFVNNNILYEVYDKLPLVSEELTFEVTAVLLINFKTVILSFYRSPKGNIHSFFDKLHDVFSSLHGVNLDVILAGDFNVDFLNPSNDLLELQTLVDSFGLRVTVAEVTRPNPLSVACGSCIDNIFTSLHPDRWTVTILHSVVSDHNAILFESSVELSSVKMAQKIKTLTRTVNAGNCKSLLYYINKISWLEVYNNNLDLESKFNLFFNSLLWALDCSMPLKSVVIKDYKPNLKWYHSGLVSMKYELDKLYFLLKNTVTGHERVKLKYQQLKKLYRNEIKRAKLSHNSNSINSSVNKSKAIWSVINQAKKCNSKPLQLSSNLSADMLNDYFIESVQELSDAIPPSFNDYKFYLNSSMPNHSAAEIKFTFRKFTVEEVYLAIHNLSNSACLDVYGMNSAILKVVSKHISEVLTYLFNLCLEFGFFPAVLKTSKVIPVHKRGPKDLCSNYRPISIVPVVSKVLERLIHNQICNYLETQQLLSSSQFGFRPKQSTINAVQSLINDCFEGLEHQNKIIFRSYDMSKAFDTVAHDVLVNKLFFYHFDDTVVNFFQSYLCNRYQSVYLNGTCSKTLLVQHGVPQGSILGPTLFILYINDLPFILNSCDVNCFLFADDLGLCVKEKCHNSVVNVVESKSSLINDWCNANRLRLNIEKTQDLPLSLCLEKDVSLKFLGIFIQSNLKWKNHVDNVVAKLAKGLFVLRSLREIVAPDVLICVYYAYIQSHLSYGVTLWGNSGFSTKAFILQKKAVRILCRSPPNSHCRPLFIKLGLLTLPSLYVLYTLLYIKQNMSKFAKFADVHAHNTRNRTNLITERCAYSCTQSSFMYQGKKLFNGLPTHIKSLPYNKFKTAI</sequence>
<dbReference type="CDD" id="cd01650">
    <property type="entry name" value="RT_nLTR_like"/>
    <property type="match status" value="1"/>
</dbReference>
<proteinExistence type="predicted"/>
<evidence type="ECO:0000259" key="2">
    <source>
        <dbReference type="PROSITE" id="PS50878"/>
    </source>
</evidence>
<dbReference type="Gene3D" id="3.60.10.10">
    <property type="entry name" value="Endonuclease/exonuclease/phosphatase"/>
    <property type="match status" value="1"/>
</dbReference>
<accession>A0A1B6G4A3</accession>
<dbReference type="InterPro" id="IPR000477">
    <property type="entry name" value="RT_dom"/>
</dbReference>
<dbReference type="InterPro" id="IPR036691">
    <property type="entry name" value="Endo/exonu/phosph_ase_sf"/>
</dbReference>
<feature type="transmembrane region" description="Helical" evidence="1">
    <location>
        <begin position="830"/>
        <end position="851"/>
    </location>
</feature>
<dbReference type="Pfam" id="PF00078">
    <property type="entry name" value="RVT_1"/>
    <property type="match status" value="1"/>
</dbReference>
<gene>
    <name evidence="3" type="ORF">g.19532</name>
</gene>
<dbReference type="PROSITE" id="PS50878">
    <property type="entry name" value="RT_POL"/>
    <property type="match status" value="1"/>
</dbReference>
<evidence type="ECO:0000256" key="1">
    <source>
        <dbReference type="SAM" id="Phobius"/>
    </source>
</evidence>
<keyword evidence="1" id="KW-0472">Membrane</keyword>